<dbReference type="PANTHER" id="PTHR43806">
    <property type="entry name" value="PEPTIDASE S8"/>
    <property type="match status" value="1"/>
</dbReference>
<evidence type="ECO:0000256" key="3">
    <source>
        <dbReference type="ARBA" id="ARBA00022801"/>
    </source>
</evidence>
<feature type="transmembrane region" description="Helical" evidence="6">
    <location>
        <begin position="204"/>
        <end position="224"/>
    </location>
</feature>
<proteinExistence type="inferred from homology"/>
<feature type="non-terminal residue" evidence="9">
    <location>
        <position position="1"/>
    </location>
</feature>
<keyword evidence="6" id="KW-0472">Membrane</keyword>
<feature type="active site" description="Charge relay system" evidence="5">
    <location>
        <position position="177"/>
    </location>
</feature>
<dbReference type="InterPro" id="IPR023827">
    <property type="entry name" value="Peptidase_S8_Asp-AS"/>
</dbReference>
<dbReference type="GO" id="GO:0006508">
    <property type="term" value="P:proteolysis"/>
    <property type="evidence" value="ECO:0007669"/>
    <property type="project" value="UniProtKB-KW"/>
</dbReference>
<dbReference type="InterPro" id="IPR000209">
    <property type="entry name" value="Peptidase_S8/S53_dom"/>
</dbReference>
<keyword evidence="6" id="KW-1133">Transmembrane helix</keyword>
<evidence type="ECO:0000256" key="7">
    <source>
        <dbReference type="SAM" id="SignalP"/>
    </source>
</evidence>
<feature type="chain" id="PRO_5040356217" description="Peptidase S8/S53 domain-containing protein" evidence="7">
    <location>
        <begin position="22"/>
        <end position="403"/>
    </location>
</feature>
<evidence type="ECO:0000313" key="10">
    <source>
        <dbReference type="Proteomes" id="UP000748025"/>
    </source>
</evidence>
<dbReference type="InterPro" id="IPR036852">
    <property type="entry name" value="Peptidase_S8/S53_dom_sf"/>
</dbReference>
<dbReference type="SUPFAM" id="SSF52743">
    <property type="entry name" value="Subtilisin-like"/>
    <property type="match status" value="1"/>
</dbReference>
<reference evidence="9" key="1">
    <citation type="journal article" date="2020" name="bioRxiv">
        <title>Whole genome comparisons of ergot fungi reveals the divergence and evolution of species within the genus Claviceps are the result of varying mechanisms driving genome evolution and host range expansion.</title>
        <authorList>
            <person name="Wyka S.A."/>
            <person name="Mondo S.J."/>
            <person name="Liu M."/>
            <person name="Dettman J."/>
            <person name="Nalam V."/>
            <person name="Broders K.D."/>
        </authorList>
    </citation>
    <scope>NUCLEOTIDE SEQUENCE</scope>
    <source>
        <strain evidence="9">CCC 602</strain>
    </source>
</reference>
<dbReference type="PRINTS" id="PR00723">
    <property type="entry name" value="SUBTILISIN"/>
</dbReference>
<evidence type="ECO:0000256" key="6">
    <source>
        <dbReference type="SAM" id="Phobius"/>
    </source>
</evidence>
<accession>A0A9P7N6B1</accession>
<feature type="active site" description="Charge relay system" evidence="5">
    <location>
        <position position="244"/>
    </location>
</feature>
<dbReference type="PANTHER" id="PTHR43806:SF11">
    <property type="entry name" value="CEREVISIN-RELATED"/>
    <property type="match status" value="1"/>
</dbReference>
<dbReference type="GO" id="GO:0004252">
    <property type="term" value="F:serine-type endopeptidase activity"/>
    <property type="evidence" value="ECO:0007669"/>
    <property type="project" value="UniProtKB-UniRule"/>
</dbReference>
<comment type="caution">
    <text evidence="9">The sequence shown here is derived from an EMBL/GenBank/DDBJ whole genome shotgun (WGS) entry which is preliminary data.</text>
</comment>
<dbReference type="PROSITE" id="PS51892">
    <property type="entry name" value="SUBTILASE"/>
    <property type="match status" value="1"/>
</dbReference>
<evidence type="ECO:0000259" key="8">
    <source>
        <dbReference type="Pfam" id="PF00082"/>
    </source>
</evidence>
<dbReference type="InterPro" id="IPR050131">
    <property type="entry name" value="Peptidase_S8_subtilisin-like"/>
</dbReference>
<dbReference type="SUPFAM" id="SSF54897">
    <property type="entry name" value="Protease propeptides/inhibitors"/>
    <property type="match status" value="1"/>
</dbReference>
<gene>
    <name evidence="9" type="ORF">E4U43_002685</name>
</gene>
<feature type="domain" description="Peptidase S8/S53" evidence="8">
    <location>
        <begin position="168"/>
        <end position="403"/>
    </location>
</feature>
<sequence>MRFKRIIPLGLTLLCSQHIAAAPTPSSPLPTNPVIPIAYGPAANIIPNRYIVVYNNSFSSDDIDASMSFYSAALRKRNLRLNKRSPQGRQLSTDIMPFKMNSWRAMALDADDAMIADINRANEVAYVEADQWIHASATIAQTNAPPGLQRLSETRPGRASYLFDESAGEGVTVYVVDTGVRVSHVEFQGRASYGANFADVGPNGQPSVCIVVIIIIIITLFVLYRRDTQLTRQVQWNANDDNGHGSHVAGTIAGATFGVAKRANITAVKVLNAQGAGPNSAILSGLQFVMEDVARKKIRGRAVMNMSLGGGFSQAMNHAIENVVKSGVVCVVAAGNNNKDATDTSPASAPNAITVGAIDPQNDAKAPFSNFGRPVDVFAPGVNVLSVGIRSDVDTKILSGTSM</sequence>
<dbReference type="EMBL" id="SRPW01001970">
    <property type="protein sequence ID" value="KAG5997295.1"/>
    <property type="molecule type" value="Genomic_DNA"/>
</dbReference>
<organism evidence="9 10">
    <name type="scientific">Claviceps pusilla</name>
    <dbReference type="NCBI Taxonomy" id="123648"/>
    <lineage>
        <taxon>Eukaryota</taxon>
        <taxon>Fungi</taxon>
        <taxon>Dikarya</taxon>
        <taxon>Ascomycota</taxon>
        <taxon>Pezizomycotina</taxon>
        <taxon>Sordariomycetes</taxon>
        <taxon>Hypocreomycetidae</taxon>
        <taxon>Hypocreales</taxon>
        <taxon>Clavicipitaceae</taxon>
        <taxon>Claviceps</taxon>
    </lineage>
</organism>
<name>A0A9P7N6B1_9HYPO</name>
<dbReference type="InterPro" id="IPR022398">
    <property type="entry name" value="Peptidase_S8_His-AS"/>
</dbReference>
<evidence type="ECO:0000256" key="1">
    <source>
        <dbReference type="ARBA" id="ARBA00011073"/>
    </source>
</evidence>
<evidence type="ECO:0000256" key="4">
    <source>
        <dbReference type="ARBA" id="ARBA00022825"/>
    </source>
</evidence>
<dbReference type="Pfam" id="PF00082">
    <property type="entry name" value="Peptidase_S8"/>
    <property type="match status" value="1"/>
</dbReference>
<dbReference type="PROSITE" id="PS00136">
    <property type="entry name" value="SUBTILASE_ASP"/>
    <property type="match status" value="1"/>
</dbReference>
<feature type="active site" description="Charge relay system" evidence="5">
    <location>
        <position position="402"/>
    </location>
</feature>
<protein>
    <recommendedName>
        <fullName evidence="8">Peptidase S8/S53 domain-containing protein</fullName>
    </recommendedName>
</protein>
<keyword evidence="7" id="KW-0732">Signal</keyword>
<keyword evidence="10" id="KW-1185">Reference proteome</keyword>
<dbReference type="Gene3D" id="3.40.50.200">
    <property type="entry name" value="Peptidase S8/S53 domain"/>
    <property type="match status" value="1"/>
</dbReference>
<dbReference type="Proteomes" id="UP000748025">
    <property type="component" value="Unassembled WGS sequence"/>
</dbReference>
<keyword evidence="3 5" id="KW-0378">Hydrolase</keyword>
<dbReference type="InterPro" id="IPR034193">
    <property type="entry name" value="PCSK9_ProteinaseK-like"/>
</dbReference>
<feature type="signal peptide" evidence="7">
    <location>
        <begin position="1"/>
        <end position="21"/>
    </location>
</feature>
<dbReference type="AlphaFoldDB" id="A0A9P7N6B1"/>
<dbReference type="CDD" id="cd04077">
    <property type="entry name" value="Peptidases_S8_PCSK9_ProteinaseK_like"/>
    <property type="match status" value="1"/>
</dbReference>
<evidence type="ECO:0000256" key="5">
    <source>
        <dbReference type="PROSITE-ProRule" id="PRU01240"/>
    </source>
</evidence>
<evidence type="ECO:0000256" key="2">
    <source>
        <dbReference type="ARBA" id="ARBA00022670"/>
    </source>
</evidence>
<dbReference type="InterPro" id="IPR015500">
    <property type="entry name" value="Peptidase_S8_subtilisin-rel"/>
</dbReference>
<keyword evidence="6" id="KW-0812">Transmembrane</keyword>
<evidence type="ECO:0000313" key="9">
    <source>
        <dbReference type="EMBL" id="KAG5997295.1"/>
    </source>
</evidence>
<dbReference type="OrthoDB" id="206201at2759"/>
<dbReference type="PROSITE" id="PS00137">
    <property type="entry name" value="SUBTILASE_HIS"/>
    <property type="match status" value="1"/>
</dbReference>
<keyword evidence="2 5" id="KW-0645">Protease</keyword>
<dbReference type="FunFam" id="3.40.50.200:FF:000007">
    <property type="entry name" value="Subtilisin-like serine protease"/>
    <property type="match status" value="1"/>
</dbReference>
<keyword evidence="4 5" id="KW-0720">Serine protease</keyword>
<comment type="similarity">
    <text evidence="1 5">Belongs to the peptidase S8 family.</text>
</comment>